<gene>
    <name evidence="2" type="ORF">CIT31_02615</name>
</gene>
<keyword evidence="3" id="KW-1185">Reference proteome</keyword>
<dbReference type="Proteomes" id="UP000215931">
    <property type="component" value="Unassembled WGS sequence"/>
</dbReference>
<feature type="region of interest" description="Disordered" evidence="1">
    <location>
        <begin position="1"/>
        <end position="24"/>
    </location>
</feature>
<evidence type="ECO:0000313" key="2">
    <source>
        <dbReference type="EMBL" id="PAP96641.1"/>
    </source>
</evidence>
<evidence type="ECO:0000313" key="3">
    <source>
        <dbReference type="Proteomes" id="UP000215931"/>
    </source>
</evidence>
<comment type="caution">
    <text evidence="2">The sequence shown here is derived from an EMBL/GenBank/DDBJ whole genome shotgun (WGS) entry which is preliminary data.</text>
</comment>
<name>A0A271KLC6_9HYPH</name>
<protein>
    <submittedName>
        <fullName evidence="2">Uncharacterized protein</fullName>
    </submittedName>
</protein>
<dbReference type="EMBL" id="NPKH01000011">
    <property type="protein sequence ID" value="PAP96641.1"/>
    <property type="molecule type" value="Genomic_DNA"/>
</dbReference>
<reference evidence="2 3" key="1">
    <citation type="submission" date="2017-08" db="EMBL/GenBank/DDBJ databases">
        <title>Mesorhizobium wenxinae sp. nov., a novel rhizobial species isolated from root nodules of chickpea (Cicer arietinum L.).</title>
        <authorList>
            <person name="Zhang J."/>
        </authorList>
    </citation>
    <scope>NUCLEOTIDE SEQUENCE [LARGE SCALE GENOMIC DNA]</scope>
    <source>
        <strain evidence="3">WYCCWR 10019</strain>
    </source>
</reference>
<accession>A0A271KLC6</accession>
<organism evidence="2 3">
    <name type="scientific">Mesorhizobium wenxiniae</name>
    <dbReference type="NCBI Taxonomy" id="2014805"/>
    <lineage>
        <taxon>Bacteria</taxon>
        <taxon>Pseudomonadati</taxon>
        <taxon>Pseudomonadota</taxon>
        <taxon>Alphaproteobacteria</taxon>
        <taxon>Hyphomicrobiales</taxon>
        <taxon>Phyllobacteriaceae</taxon>
        <taxon>Mesorhizobium</taxon>
    </lineage>
</organism>
<dbReference type="AlphaFoldDB" id="A0A271KLC6"/>
<evidence type="ECO:0000256" key="1">
    <source>
        <dbReference type="SAM" id="MobiDB-lite"/>
    </source>
</evidence>
<sequence>MFDDAAANSAIAQPPQGSDGVRTARSFAGGMADLATFGLADEAAAGIGTVGGMLPGGHGKGYNELLEEIRAQSAADAEAHPYMHVAGQVAGGVGNAAGMVKGGMSMAANAAQAGKGWLVRMLGGAADGGLSAAAYGAGSGEDARDRVWNAARNLPYGVALGAGGEGIATGAGKLYGRVFRGSDDVARGINPAANVSYAEQFGIPLSRAQATRSVPQSNIENQLRSQGAMSSFDQTQREAVGQSVGGVQSRIAGAQPVISGQASAYDSIPGALRGKRDALKAASQDAYEASVNNPNVLVSGDAVKSIPSFIRGKLDADQILIDPMYHQGASRAMSFIDDYIGRMPKPGGDVHSVQAQLRWVENLRAGLRKNFPPIGQDAPALKAISSAIDDWTDDVFDRGLVSASDDVLQELKNARSKWSEYKGMTEPRAKVGGRLNPQYEAQARVRNIMEKDLSPKEVGQYLWGTSVASPKNASFMTANELRRHLGADSPQWSGIRQSFWLRATRAGDDAMQPHQIVKNLDGLLEGNGKGVAHVLYSPDERDMMRKFAAVMRNLSPAREGINGSNTANRLMPMLNKYATGILTALASGGGFAGGLGPLESMGLGAVTGAAARGLGSVARTARVGAATRVPVPVNPSGLGGATLRGGGMPILQNQRGEQLLIKP</sequence>
<proteinExistence type="predicted"/>